<gene>
    <name evidence="1" type="ORF">EEDITHA_LOCUS19307</name>
</gene>
<comment type="caution">
    <text evidence="1">The sequence shown here is derived from an EMBL/GenBank/DDBJ whole genome shotgun (WGS) entry which is preliminary data.</text>
</comment>
<dbReference type="AlphaFoldDB" id="A0AAU9V441"/>
<organism evidence="1 2">
    <name type="scientific">Euphydryas editha</name>
    <name type="common">Edith's checkerspot</name>
    <dbReference type="NCBI Taxonomy" id="104508"/>
    <lineage>
        <taxon>Eukaryota</taxon>
        <taxon>Metazoa</taxon>
        <taxon>Ecdysozoa</taxon>
        <taxon>Arthropoda</taxon>
        <taxon>Hexapoda</taxon>
        <taxon>Insecta</taxon>
        <taxon>Pterygota</taxon>
        <taxon>Neoptera</taxon>
        <taxon>Endopterygota</taxon>
        <taxon>Lepidoptera</taxon>
        <taxon>Glossata</taxon>
        <taxon>Ditrysia</taxon>
        <taxon>Papilionoidea</taxon>
        <taxon>Nymphalidae</taxon>
        <taxon>Nymphalinae</taxon>
        <taxon>Euphydryas</taxon>
    </lineage>
</organism>
<dbReference type="EMBL" id="CAKOGL010000027">
    <property type="protein sequence ID" value="CAH2104987.1"/>
    <property type="molecule type" value="Genomic_DNA"/>
</dbReference>
<accession>A0AAU9V441</accession>
<proteinExistence type="predicted"/>
<protein>
    <submittedName>
        <fullName evidence="1">Uncharacterized protein</fullName>
    </submittedName>
</protein>
<reference evidence="1" key="1">
    <citation type="submission" date="2022-03" db="EMBL/GenBank/DDBJ databases">
        <authorList>
            <person name="Tunstrom K."/>
        </authorList>
    </citation>
    <scope>NUCLEOTIDE SEQUENCE</scope>
</reference>
<sequence length="121" mass="13928">MRGGILDVVLVRESTDAREAHVTVTDGIVPPDAYHPPLDIDIAIKVSRQSDRIEPSNIDSSRDWNFGKANRQTLYEMLSEVSWRELFELEDCDVCLTYFYDIIYNLFNSCVLLCVFFTPMT</sequence>
<evidence type="ECO:0000313" key="1">
    <source>
        <dbReference type="EMBL" id="CAH2104987.1"/>
    </source>
</evidence>
<name>A0AAU9V441_EUPED</name>
<keyword evidence="2" id="KW-1185">Reference proteome</keyword>
<dbReference type="Proteomes" id="UP001153954">
    <property type="component" value="Unassembled WGS sequence"/>
</dbReference>
<evidence type="ECO:0000313" key="2">
    <source>
        <dbReference type="Proteomes" id="UP001153954"/>
    </source>
</evidence>